<feature type="region of interest" description="Disordered" evidence="1">
    <location>
        <begin position="21"/>
        <end position="41"/>
    </location>
</feature>
<keyword evidence="3" id="KW-1185">Reference proteome</keyword>
<reference evidence="3" key="2">
    <citation type="submission" date="2015-01" db="EMBL/GenBank/DDBJ databases">
        <title>Evolutionary Origins and Diversification of the Mycorrhizal Mutualists.</title>
        <authorList>
            <consortium name="DOE Joint Genome Institute"/>
            <consortium name="Mycorrhizal Genomics Consortium"/>
            <person name="Kohler A."/>
            <person name="Kuo A."/>
            <person name="Nagy L.G."/>
            <person name="Floudas D."/>
            <person name="Copeland A."/>
            <person name="Barry K.W."/>
            <person name="Cichocki N."/>
            <person name="Veneault-Fourrey C."/>
            <person name="LaButti K."/>
            <person name="Lindquist E.A."/>
            <person name="Lipzen A."/>
            <person name="Lundell T."/>
            <person name="Morin E."/>
            <person name="Murat C."/>
            <person name="Riley R."/>
            <person name="Ohm R."/>
            <person name="Sun H."/>
            <person name="Tunlid A."/>
            <person name="Henrissat B."/>
            <person name="Grigoriev I.V."/>
            <person name="Hibbett D.S."/>
            <person name="Martin F."/>
        </authorList>
    </citation>
    <scope>NUCLEOTIDE SEQUENCE [LARGE SCALE GENOMIC DNA]</scope>
    <source>
        <strain evidence="3">Foug A</strain>
    </source>
</reference>
<evidence type="ECO:0000313" key="3">
    <source>
        <dbReference type="Proteomes" id="UP000053989"/>
    </source>
</evidence>
<accession>A0A0C3A1F3</accession>
<proteinExistence type="predicted"/>
<dbReference type="HOGENOM" id="CLU_2639567_0_0_1"/>
<evidence type="ECO:0000256" key="1">
    <source>
        <dbReference type="SAM" id="MobiDB-lite"/>
    </source>
</evidence>
<dbReference type="EMBL" id="KN822085">
    <property type="protein sequence ID" value="KIM58497.1"/>
    <property type="molecule type" value="Genomic_DNA"/>
</dbReference>
<evidence type="ECO:0000313" key="2">
    <source>
        <dbReference type="EMBL" id="KIM58497.1"/>
    </source>
</evidence>
<gene>
    <name evidence="2" type="ORF">SCLCIDRAFT_1218622</name>
</gene>
<dbReference type="AlphaFoldDB" id="A0A0C3A1F3"/>
<sequence length="77" mass="7794">MSNGDGAYTYLGTGSARCSVEATDGSGSHADVSSGHRDMPSVEIGMDTAVNAPESAAREAAKLTYCGLSAHTDVQSI</sequence>
<protein>
    <submittedName>
        <fullName evidence="2">Uncharacterized protein</fullName>
    </submittedName>
</protein>
<reference evidence="2 3" key="1">
    <citation type="submission" date="2014-04" db="EMBL/GenBank/DDBJ databases">
        <authorList>
            <consortium name="DOE Joint Genome Institute"/>
            <person name="Kuo A."/>
            <person name="Kohler A."/>
            <person name="Nagy L.G."/>
            <person name="Floudas D."/>
            <person name="Copeland A."/>
            <person name="Barry K.W."/>
            <person name="Cichocki N."/>
            <person name="Veneault-Fourrey C."/>
            <person name="LaButti K."/>
            <person name="Lindquist E.A."/>
            <person name="Lipzen A."/>
            <person name="Lundell T."/>
            <person name="Morin E."/>
            <person name="Murat C."/>
            <person name="Sun H."/>
            <person name="Tunlid A."/>
            <person name="Henrissat B."/>
            <person name="Grigoriev I.V."/>
            <person name="Hibbett D.S."/>
            <person name="Martin F."/>
            <person name="Nordberg H.P."/>
            <person name="Cantor M.N."/>
            <person name="Hua S.X."/>
        </authorList>
    </citation>
    <scope>NUCLEOTIDE SEQUENCE [LARGE SCALE GENOMIC DNA]</scope>
    <source>
        <strain evidence="2 3">Foug A</strain>
    </source>
</reference>
<dbReference type="Proteomes" id="UP000053989">
    <property type="component" value="Unassembled WGS sequence"/>
</dbReference>
<name>A0A0C3A1F3_9AGAM</name>
<dbReference type="InParanoid" id="A0A0C3A1F3"/>
<organism evidence="2 3">
    <name type="scientific">Scleroderma citrinum Foug A</name>
    <dbReference type="NCBI Taxonomy" id="1036808"/>
    <lineage>
        <taxon>Eukaryota</taxon>
        <taxon>Fungi</taxon>
        <taxon>Dikarya</taxon>
        <taxon>Basidiomycota</taxon>
        <taxon>Agaricomycotina</taxon>
        <taxon>Agaricomycetes</taxon>
        <taxon>Agaricomycetidae</taxon>
        <taxon>Boletales</taxon>
        <taxon>Sclerodermatineae</taxon>
        <taxon>Sclerodermataceae</taxon>
        <taxon>Scleroderma</taxon>
    </lineage>
</organism>